<dbReference type="Proteomes" id="UP000054560">
    <property type="component" value="Unassembled WGS sequence"/>
</dbReference>
<sequence length="80" mass="8959">TGRGEFGLAAFRVFDEDGDGEISYEEMWSLYQLVGSNYSREEVRALFEIADQDGDGGIGFGEFRTTMRALMVFADSKTNK</sequence>
<dbReference type="Pfam" id="PF13499">
    <property type="entry name" value="EF-hand_7"/>
    <property type="match status" value="1"/>
</dbReference>
<dbReference type="GO" id="GO:0005509">
    <property type="term" value="F:calcium ion binding"/>
    <property type="evidence" value="ECO:0007669"/>
    <property type="project" value="InterPro"/>
</dbReference>
<dbReference type="InterPro" id="IPR018247">
    <property type="entry name" value="EF_Hand_1_Ca_BS"/>
</dbReference>
<accession>A0A0L0FAC2</accession>
<reference evidence="3 4" key="1">
    <citation type="submission" date="2011-02" db="EMBL/GenBank/DDBJ databases">
        <title>The Genome Sequence of Sphaeroforma arctica JP610.</title>
        <authorList>
            <consortium name="The Broad Institute Genome Sequencing Platform"/>
            <person name="Russ C."/>
            <person name="Cuomo C."/>
            <person name="Young S.K."/>
            <person name="Zeng Q."/>
            <person name="Gargeya S."/>
            <person name="Alvarado L."/>
            <person name="Berlin A."/>
            <person name="Chapman S.B."/>
            <person name="Chen Z."/>
            <person name="Freedman E."/>
            <person name="Gellesch M."/>
            <person name="Goldberg J."/>
            <person name="Griggs A."/>
            <person name="Gujja S."/>
            <person name="Heilman E."/>
            <person name="Heiman D."/>
            <person name="Howarth C."/>
            <person name="Mehta T."/>
            <person name="Neiman D."/>
            <person name="Pearson M."/>
            <person name="Roberts A."/>
            <person name="Saif S."/>
            <person name="Shea T."/>
            <person name="Shenoy N."/>
            <person name="Sisk P."/>
            <person name="Stolte C."/>
            <person name="Sykes S."/>
            <person name="White J."/>
            <person name="Yandava C."/>
            <person name="Burger G."/>
            <person name="Gray M.W."/>
            <person name="Holland P.W.H."/>
            <person name="King N."/>
            <person name="Lang F.B.F."/>
            <person name="Roger A.J."/>
            <person name="Ruiz-Trillo I."/>
            <person name="Haas B."/>
            <person name="Nusbaum C."/>
            <person name="Birren B."/>
        </authorList>
    </citation>
    <scope>NUCLEOTIDE SEQUENCE [LARGE SCALE GENOMIC DNA]</scope>
    <source>
        <strain evidence="3 4">JP610</strain>
    </source>
</reference>
<dbReference type="InterPro" id="IPR011992">
    <property type="entry name" value="EF-hand-dom_pair"/>
</dbReference>
<protein>
    <recommendedName>
        <fullName evidence="2">EF-hand domain-containing protein</fullName>
    </recommendedName>
</protein>
<evidence type="ECO:0000256" key="1">
    <source>
        <dbReference type="ARBA" id="ARBA00022837"/>
    </source>
</evidence>
<dbReference type="SUPFAM" id="SSF47473">
    <property type="entry name" value="EF-hand"/>
    <property type="match status" value="1"/>
</dbReference>
<keyword evidence="1" id="KW-0106">Calcium</keyword>
<dbReference type="InterPro" id="IPR002048">
    <property type="entry name" value="EF_hand_dom"/>
</dbReference>
<organism evidence="3 4">
    <name type="scientific">Sphaeroforma arctica JP610</name>
    <dbReference type="NCBI Taxonomy" id="667725"/>
    <lineage>
        <taxon>Eukaryota</taxon>
        <taxon>Ichthyosporea</taxon>
        <taxon>Ichthyophonida</taxon>
        <taxon>Sphaeroforma</taxon>
    </lineage>
</organism>
<evidence type="ECO:0000259" key="2">
    <source>
        <dbReference type="PROSITE" id="PS50222"/>
    </source>
</evidence>
<dbReference type="GeneID" id="25914890"/>
<proteinExistence type="predicted"/>
<dbReference type="PROSITE" id="PS50222">
    <property type="entry name" value="EF_HAND_2"/>
    <property type="match status" value="2"/>
</dbReference>
<dbReference type="EMBL" id="KQ246158">
    <property type="protein sequence ID" value="KNC73053.1"/>
    <property type="molecule type" value="Genomic_DNA"/>
</dbReference>
<dbReference type="PROSITE" id="PS00018">
    <property type="entry name" value="EF_HAND_1"/>
    <property type="match status" value="1"/>
</dbReference>
<dbReference type="RefSeq" id="XP_014146955.1">
    <property type="nucleotide sequence ID" value="XM_014291480.1"/>
</dbReference>
<evidence type="ECO:0000313" key="3">
    <source>
        <dbReference type="EMBL" id="KNC73053.1"/>
    </source>
</evidence>
<feature type="non-terminal residue" evidence="3">
    <location>
        <position position="1"/>
    </location>
</feature>
<gene>
    <name evidence="3" type="ORF">SARC_14386</name>
</gene>
<dbReference type="Gene3D" id="1.10.238.10">
    <property type="entry name" value="EF-hand"/>
    <property type="match status" value="1"/>
</dbReference>
<feature type="domain" description="EF-hand" evidence="2">
    <location>
        <begin position="9"/>
        <end position="37"/>
    </location>
</feature>
<dbReference type="STRING" id="667725.A0A0L0FAC2"/>
<dbReference type="OrthoDB" id="26525at2759"/>
<feature type="domain" description="EF-hand" evidence="2">
    <location>
        <begin position="38"/>
        <end position="73"/>
    </location>
</feature>
<keyword evidence="4" id="KW-1185">Reference proteome</keyword>
<dbReference type="AlphaFoldDB" id="A0A0L0FAC2"/>
<name>A0A0L0FAC2_9EUKA</name>
<evidence type="ECO:0000313" key="4">
    <source>
        <dbReference type="Proteomes" id="UP000054560"/>
    </source>
</evidence>
<dbReference type="SMART" id="SM00054">
    <property type="entry name" value="EFh"/>
    <property type="match status" value="2"/>
</dbReference>
<dbReference type="CDD" id="cd00051">
    <property type="entry name" value="EFh"/>
    <property type="match status" value="1"/>
</dbReference>